<dbReference type="Proteomes" id="UP000313066">
    <property type="component" value="Unassembled WGS sequence"/>
</dbReference>
<dbReference type="Pfam" id="PF13671">
    <property type="entry name" value="AAA_33"/>
    <property type="match status" value="1"/>
</dbReference>
<dbReference type="SUPFAM" id="SSF52540">
    <property type="entry name" value="P-loop containing nucleoside triphosphate hydrolases"/>
    <property type="match status" value="1"/>
</dbReference>
<dbReference type="RefSeq" id="WP_139580443.1">
    <property type="nucleotide sequence ID" value="NZ_VDMA02000036.1"/>
</dbReference>
<dbReference type="InterPro" id="IPR027417">
    <property type="entry name" value="P-loop_NTPase"/>
</dbReference>
<name>A0A5N6B500_9ACTN</name>
<proteinExistence type="predicted"/>
<sequence>MLVVLVNGLPGSGKTTLAKGLANALGLPLLSKDRIKETLADTLGITAPPGLTARQWSQRLGATAGETLWALLADTRCGAVLESPWLANMRPVVVAGLQKADVTAIQEVWCDIPAPLARRRYEKRSADRHPIHHESQVDDQQWKEWARQARPLALGPVHRVATTEVVDIAELAERIHRRSMTDASGGGARGDHQGPAQHAVAMLEWLLEHDVDALLRVDAERGGARSWTFHASGAGQSQERWVVRADAGSAEECVHRARKALKAHGLDLPD</sequence>
<protein>
    <submittedName>
        <fullName evidence="1">AAA family ATPase</fullName>
    </submittedName>
</protein>
<dbReference type="Gene3D" id="3.40.50.300">
    <property type="entry name" value="P-loop containing nucleotide triphosphate hydrolases"/>
    <property type="match status" value="1"/>
</dbReference>
<keyword evidence="2" id="KW-1185">Reference proteome</keyword>
<dbReference type="AlphaFoldDB" id="A0A5N6B500"/>
<evidence type="ECO:0000313" key="1">
    <source>
        <dbReference type="EMBL" id="KAB8175099.1"/>
    </source>
</evidence>
<evidence type="ECO:0000313" key="2">
    <source>
        <dbReference type="Proteomes" id="UP000313066"/>
    </source>
</evidence>
<dbReference type="EMBL" id="VDMA02000036">
    <property type="protein sequence ID" value="KAB8175099.1"/>
    <property type="molecule type" value="Genomic_DNA"/>
</dbReference>
<organism evidence="1 2">
    <name type="scientific">Microbispora catharanthi</name>
    <dbReference type="NCBI Taxonomy" id="1712871"/>
    <lineage>
        <taxon>Bacteria</taxon>
        <taxon>Bacillati</taxon>
        <taxon>Actinomycetota</taxon>
        <taxon>Actinomycetes</taxon>
        <taxon>Streptosporangiales</taxon>
        <taxon>Streptosporangiaceae</taxon>
        <taxon>Microbispora</taxon>
    </lineage>
</organism>
<reference evidence="1 2" key="1">
    <citation type="submission" date="2019-10" db="EMBL/GenBank/DDBJ databases">
        <title>Nonomuraea sp. nov., isolated from Phyllanthus amarus.</title>
        <authorList>
            <person name="Klykleung N."/>
            <person name="Tanasupawat S."/>
        </authorList>
    </citation>
    <scope>NUCLEOTIDE SEQUENCE [LARGE SCALE GENOMIC DNA]</scope>
    <source>
        <strain evidence="1 2">CR1-09</strain>
    </source>
</reference>
<accession>A0A5N6B500</accession>
<gene>
    <name evidence="1" type="ORF">FH610_039970</name>
</gene>
<comment type="caution">
    <text evidence="1">The sequence shown here is derived from an EMBL/GenBank/DDBJ whole genome shotgun (WGS) entry which is preliminary data.</text>
</comment>